<feature type="domain" description="HTH gntR-type" evidence="4">
    <location>
        <begin position="9"/>
        <end position="77"/>
    </location>
</feature>
<dbReference type="InterPro" id="IPR036388">
    <property type="entry name" value="WH-like_DNA-bd_sf"/>
</dbReference>
<dbReference type="PANTHER" id="PTHR30146:SF109">
    <property type="entry name" value="HTH-TYPE TRANSCRIPTIONAL REGULATOR GALS"/>
    <property type="match status" value="1"/>
</dbReference>
<dbReference type="CDD" id="cd07377">
    <property type="entry name" value="WHTH_GntR"/>
    <property type="match status" value="1"/>
</dbReference>
<dbReference type="PANTHER" id="PTHR30146">
    <property type="entry name" value="LACI-RELATED TRANSCRIPTIONAL REPRESSOR"/>
    <property type="match status" value="1"/>
</dbReference>
<keyword evidence="6" id="KW-1185">Reference proteome</keyword>
<dbReference type="Gene3D" id="3.40.50.2300">
    <property type="match status" value="2"/>
</dbReference>
<sequence>MTSTSNADGPLYQQVKRDLLAAIAAGEYAPGRPFVTQREICERFNVSHATAVRALNELAAEGHVVRRRGQGTFVAERPPHPAADTADRTIACVLQFQGPHVGQILAGIEEVCAELGYRLFLSHSEGDPAREEKALLQALEHQVDGIIVYPADGTDVLSPYAEVRRRGVPLIMVDRYRPDLANDAVVADNFAAGRDLTTALIDAGHRTIATLWDETDVTSVRDRLAGHIQALREHDIPVRQDLTVLRRYHGQSDETRRTLLAELLEGPQPPTVLLCANGYTLATAAEDLIALGREIPGDVDLAGMDTAGPFNVLPLTAAAVSLPSREMGGRAMRLLHERISEPGGAAGPELVVLPVTVQTRQSAMGHLQVIGTGRSAGRRAERRAK</sequence>
<dbReference type="SUPFAM" id="SSF46785">
    <property type="entry name" value="Winged helix' DNA-binding domain"/>
    <property type="match status" value="1"/>
</dbReference>
<dbReference type="InterPro" id="IPR036390">
    <property type="entry name" value="WH_DNA-bd_sf"/>
</dbReference>
<evidence type="ECO:0000256" key="2">
    <source>
        <dbReference type="ARBA" id="ARBA00023125"/>
    </source>
</evidence>
<protein>
    <submittedName>
        <fullName evidence="5">LacI family DNA-binding transcriptional regulator</fullName>
    </submittedName>
</protein>
<dbReference type="InterPro" id="IPR000524">
    <property type="entry name" value="Tscrpt_reg_HTH_GntR"/>
</dbReference>
<evidence type="ECO:0000313" key="6">
    <source>
        <dbReference type="Proteomes" id="UP001500212"/>
    </source>
</evidence>
<evidence type="ECO:0000256" key="1">
    <source>
        <dbReference type="ARBA" id="ARBA00023015"/>
    </source>
</evidence>
<keyword evidence="2 5" id="KW-0238">DNA-binding</keyword>
<dbReference type="InterPro" id="IPR028082">
    <property type="entry name" value="Peripla_BP_I"/>
</dbReference>
<dbReference type="SUPFAM" id="SSF53822">
    <property type="entry name" value="Periplasmic binding protein-like I"/>
    <property type="match status" value="1"/>
</dbReference>
<accession>A0ABP8TBI5</accession>
<reference evidence="6" key="1">
    <citation type="journal article" date="2019" name="Int. J. Syst. Evol. Microbiol.">
        <title>The Global Catalogue of Microorganisms (GCM) 10K type strain sequencing project: providing services to taxonomists for standard genome sequencing and annotation.</title>
        <authorList>
            <consortium name="The Broad Institute Genomics Platform"/>
            <consortium name="The Broad Institute Genome Sequencing Center for Infectious Disease"/>
            <person name="Wu L."/>
            <person name="Ma J."/>
        </authorList>
    </citation>
    <scope>NUCLEOTIDE SEQUENCE [LARGE SCALE GENOMIC DNA]</scope>
    <source>
        <strain evidence="6">JCM 17938</strain>
    </source>
</reference>
<dbReference type="Pfam" id="PF13377">
    <property type="entry name" value="Peripla_BP_3"/>
    <property type="match status" value="1"/>
</dbReference>
<comment type="caution">
    <text evidence="5">The sequence shown here is derived from an EMBL/GenBank/DDBJ whole genome shotgun (WGS) entry which is preliminary data.</text>
</comment>
<dbReference type="SMART" id="SM00345">
    <property type="entry name" value="HTH_GNTR"/>
    <property type="match status" value="1"/>
</dbReference>
<dbReference type="PROSITE" id="PS50949">
    <property type="entry name" value="HTH_GNTR"/>
    <property type="match status" value="1"/>
</dbReference>
<dbReference type="Gene3D" id="1.10.10.10">
    <property type="entry name" value="Winged helix-like DNA-binding domain superfamily/Winged helix DNA-binding domain"/>
    <property type="match status" value="1"/>
</dbReference>
<dbReference type="Proteomes" id="UP001500212">
    <property type="component" value="Unassembled WGS sequence"/>
</dbReference>
<dbReference type="GO" id="GO:0003677">
    <property type="term" value="F:DNA binding"/>
    <property type="evidence" value="ECO:0007669"/>
    <property type="project" value="UniProtKB-KW"/>
</dbReference>
<keyword evidence="3" id="KW-0804">Transcription</keyword>
<evidence type="ECO:0000256" key="3">
    <source>
        <dbReference type="ARBA" id="ARBA00023163"/>
    </source>
</evidence>
<dbReference type="EMBL" id="BAABHJ010000002">
    <property type="protein sequence ID" value="GAA4603515.1"/>
    <property type="molecule type" value="Genomic_DNA"/>
</dbReference>
<organism evidence="5 6">
    <name type="scientific">Actinoallomurus liliacearum</name>
    <dbReference type="NCBI Taxonomy" id="1080073"/>
    <lineage>
        <taxon>Bacteria</taxon>
        <taxon>Bacillati</taxon>
        <taxon>Actinomycetota</taxon>
        <taxon>Actinomycetes</taxon>
        <taxon>Streptosporangiales</taxon>
        <taxon>Thermomonosporaceae</taxon>
        <taxon>Actinoallomurus</taxon>
    </lineage>
</organism>
<name>A0ABP8TBI5_9ACTN</name>
<proteinExistence type="predicted"/>
<dbReference type="CDD" id="cd06267">
    <property type="entry name" value="PBP1_LacI_sugar_binding-like"/>
    <property type="match status" value="1"/>
</dbReference>
<dbReference type="Pfam" id="PF00392">
    <property type="entry name" value="GntR"/>
    <property type="match status" value="1"/>
</dbReference>
<dbReference type="InterPro" id="IPR046335">
    <property type="entry name" value="LacI/GalR-like_sensor"/>
</dbReference>
<evidence type="ECO:0000259" key="4">
    <source>
        <dbReference type="PROSITE" id="PS50949"/>
    </source>
</evidence>
<evidence type="ECO:0000313" key="5">
    <source>
        <dbReference type="EMBL" id="GAA4603515.1"/>
    </source>
</evidence>
<gene>
    <name evidence="5" type="ORF">GCM10023195_11690</name>
</gene>
<keyword evidence="1" id="KW-0805">Transcription regulation</keyword>
<dbReference type="RefSeq" id="WP_345349405.1">
    <property type="nucleotide sequence ID" value="NZ_BAABHJ010000002.1"/>
</dbReference>